<sequence>MKKYGRLIVLVVLLLIATEVTIYVNKNIDSNLDTNDRGRTLESLRAAVANSDAASKGLNPYTEFWDYEIELLRDDYPTTKTSIFDYVDKELWDTKLTALIDRINTEYVDDQTILEDVKSVIPTNFLRDIFSEESNKGYFRSVLLLMEDDYNKQQTQQPTQGA</sequence>
<proteinExistence type="predicted"/>
<evidence type="ECO:0000313" key="1">
    <source>
        <dbReference type="EMBL" id="ABX42902.1"/>
    </source>
</evidence>
<accession>A9KME8</accession>
<dbReference type="OrthoDB" id="9899767at2"/>
<dbReference type="Proteomes" id="UP000000370">
    <property type="component" value="Chromosome"/>
</dbReference>
<protein>
    <submittedName>
        <fullName evidence="1">Uncharacterized protein</fullName>
    </submittedName>
</protein>
<dbReference type="KEGG" id="cpy:Cphy_2541"/>
<dbReference type="EMBL" id="CP000885">
    <property type="protein sequence ID" value="ABX42902.1"/>
    <property type="molecule type" value="Genomic_DNA"/>
</dbReference>
<gene>
    <name evidence="1" type="ordered locus">Cphy_2541</name>
</gene>
<dbReference type="RefSeq" id="WP_012200555.1">
    <property type="nucleotide sequence ID" value="NC_010001.1"/>
</dbReference>
<dbReference type="AlphaFoldDB" id="A9KME8"/>
<keyword evidence="2" id="KW-1185">Reference proteome</keyword>
<name>A9KME8_LACP7</name>
<dbReference type="HOGENOM" id="CLU_1632502_0_0_9"/>
<evidence type="ECO:0000313" key="2">
    <source>
        <dbReference type="Proteomes" id="UP000000370"/>
    </source>
</evidence>
<organism evidence="1 2">
    <name type="scientific">Lachnoclostridium phytofermentans (strain ATCC 700394 / DSM 18823 / ISDg)</name>
    <name type="common">Clostridium phytofermentans</name>
    <dbReference type="NCBI Taxonomy" id="357809"/>
    <lineage>
        <taxon>Bacteria</taxon>
        <taxon>Bacillati</taxon>
        <taxon>Bacillota</taxon>
        <taxon>Clostridia</taxon>
        <taxon>Lachnospirales</taxon>
        <taxon>Lachnospiraceae</taxon>
    </lineage>
</organism>
<reference evidence="2" key="1">
    <citation type="submission" date="2007-11" db="EMBL/GenBank/DDBJ databases">
        <title>Complete genome sequence of Clostridium phytofermentans ISDg.</title>
        <authorList>
            <person name="Leschine S.B."/>
            <person name="Warnick T.A."/>
            <person name="Blanchard J.L."/>
            <person name="Schnell D.J."/>
            <person name="Petit E.L."/>
            <person name="LaTouf W.G."/>
            <person name="Copeland A."/>
            <person name="Lucas S."/>
            <person name="Lapidus A."/>
            <person name="Barry K."/>
            <person name="Glavina del Rio T."/>
            <person name="Dalin E."/>
            <person name="Tice H."/>
            <person name="Pitluck S."/>
            <person name="Kiss H."/>
            <person name="Brettin T."/>
            <person name="Bruce D."/>
            <person name="Detter J.C."/>
            <person name="Han C."/>
            <person name="Kuske C."/>
            <person name="Schmutz J."/>
            <person name="Larimer F."/>
            <person name="Land M."/>
            <person name="Hauser L."/>
            <person name="Kyrpides N."/>
            <person name="Kim E.A."/>
            <person name="Richardson P."/>
        </authorList>
    </citation>
    <scope>NUCLEOTIDE SEQUENCE [LARGE SCALE GENOMIC DNA]</scope>
    <source>
        <strain evidence="2">ATCC 700394 / DSM 18823 / ISDg</strain>
    </source>
</reference>